<dbReference type="PANTHER" id="PTHR30006:SF3">
    <property type="entry name" value="THIAMINE-BINDING PERIPLASMIC PROTEIN"/>
    <property type="match status" value="1"/>
</dbReference>
<evidence type="ECO:0000256" key="6">
    <source>
        <dbReference type="ARBA" id="ARBA00022764"/>
    </source>
</evidence>
<dbReference type="Gene3D" id="3.40.190.10">
    <property type="entry name" value="Periplasmic binding protein-like II"/>
    <property type="match status" value="2"/>
</dbReference>
<dbReference type="SUPFAM" id="SSF53850">
    <property type="entry name" value="Periplasmic binding protein-like II"/>
    <property type="match status" value="1"/>
</dbReference>
<dbReference type="NCBIfam" id="TIGR01276">
    <property type="entry name" value="thiB"/>
    <property type="match status" value="1"/>
</dbReference>
<dbReference type="InterPro" id="IPR005967">
    <property type="entry name" value="ThiB"/>
</dbReference>
<dbReference type="InterPro" id="IPR006061">
    <property type="entry name" value="SBP_1_CS"/>
</dbReference>
<protein>
    <recommendedName>
        <fullName evidence="3">Thiamine-binding periplasmic protein</fullName>
    </recommendedName>
</protein>
<evidence type="ECO:0000256" key="1">
    <source>
        <dbReference type="ARBA" id="ARBA00004418"/>
    </source>
</evidence>
<gene>
    <name evidence="8" type="primary">thiB</name>
    <name evidence="8" type="ORF">GCM10008024_03190</name>
    <name evidence="9" type="ORF">SAMN05444006_101232</name>
</gene>
<evidence type="ECO:0000313" key="10">
    <source>
        <dbReference type="Proteomes" id="UP000199541"/>
    </source>
</evidence>
<evidence type="ECO:0000256" key="4">
    <source>
        <dbReference type="ARBA" id="ARBA00022448"/>
    </source>
</evidence>
<dbReference type="GO" id="GO:0030288">
    <property type="term" value="C:outer membrane-bounded periplasmic space"/>
    <property type="evidence" value="ECO:0007669"/>
    <property type="project" value="InterPro"/>
</dbReference>
<dbReference type="InterPro" id="IPR005948">
    <property type="entry name" value="ThiB-like"/>
</dbReference>
<sequence>MKLSMLAAGLLALALGTAAQADEKPVLTVYTYDSFASKWGPGPEVKTAFEKTCGCTLKFVTAGDGAALLSRIRLEGKRTKADVVIGLDTSLTAAARKTGLFADHGPLPKLDMPVTWTDPTFVPFDWGWFAFVYDKAKVKDVPRSFEALAKSNLKIVIEDPRSSTPGLGLLLWVQKLYGDKAGEMWKRLAHNIVTVTPGWDQAYGMFLKGEADMVLSYTTSPAYHINVEHDDSKGAALFDKGNYMEIEVAGKIAGTKHPKLADAFMHFITTEAFQKLIPTTNWMYPVIKLSSPLPKGFAEYRPKISLLYPSAEVPKIKDKALAEWRDALSQ</sequence>
<feature type="signal peptide" evidence="7">
    <location>
        <begin position="1"/>
        <end position="21"/>
    </location>
</feature>
<proteinExistence type="inferred from homology"/>
<dbReference type="EMBL" id="FNOB01000001">
    <property type="protein sequence ID" value="SDW08416.1"/>
    <property type="molecule type" value="Genomic_DNA"/>
</dbReference>
<dbReference type="GO" id="GO:0015888">
    <property type="term" value="P:thiamine transport"/>
    <property type="evidence" value="ECO:0007669"/>
    <property type="project" value="InterPro"/>
</dbReference>
<evidence type="ECO:0000313" key="8">
    <source>
        <dbReference type="EMBL" id="GHD98685.1"/>
    </source>
</evidence>
<evidence type="ECO:0000256" key="2">
    <source>
        <dbReference type="ARBA" id="ARBA00008520"/>
    </source>
</evidence>
<dbReference type="GO" id="GO:0055085">
    <property type="term" value="P:transmembrane transport"/>
    <property type="evidence" value="ECO:0007669"/>
    <property type="project" value="InterPro"/>
</dbReference>
<dbReference type="CDD" id="cd13545">
    <property type="entry name" value="PBP2_TbpA"/>
    <property type="match status" value="1"/>
</dbReference>
<dbReference type="Proteomes" id="UP000199541">
    <property type="component" value="Unassembled WGS sequence"/>
</dbReference>
<reference evidence="8" key="1">
    <citation type="journal article" date="2014" name="Int. J. Syst. Evol. Microbiol.">
        <title>Complete genome sequence of Corynebacterium casei LMG S-19264T (=DSM 44701T), isolated from a smear-ripened cheese.</title>
        <authorList>
            <consortium name="US DOE Joint Genome Institute (JGI-PGF)"/>
            <person name="Walter F."/>
            <person name="Albersmeier A."/>
            <person name="Kalinowski J."/>
            <person name="Ruckert C."/>
        </authorList>
    </citation>
    <scope>NUCLEOTIDE SEQUENCE</scope>
    <source>
        <strain evidence="8">CGMCC 1.10859</strain>
    </source>
</reference>
<comment type="subcellular location">
    <subcellularLocation>
        <location evidence="1">Periplasm</location>
    </subcellularLocation>
</comment>
<dbReference type="PANTHER" id="PTHR30006">
    <property type="entry name" value="THIAMINE-BINDING PERIPLASMIC PROTEIN-RELATED"/>
    <property type="match status" value="1"/>
</dbReference>
<dbReference type="InterPro" id="IPR006059">
    <property type="entry name" value="SBP"/>
</dbReference>
<comment type="similarity">
    <text evidence="2">Belongs to the bacterial solute-binding protein 1 family.</text>
</comment>
<dbReference type="GO" id="GO:0030976">
    <property type="term" value="F:thiamine pyrophosphate binding"/>
    <property type="evidence" value="ECO:0007669"/>
    <property type="project" value="TreeGrafter"/>
</dbReference>
<dbReference type="Pfam" id="PF01547">
    <property type="entry name" value="SBP_bac_1"/>
    <property type="match status" value="1"/>
</dbReference>
<dbReference type="RefSeq" id="WP_035844054.1">
    <property type="nucleotide sequence ID" value="NZ_BNAB01000001.1"/>
</dbReference>
<reference evidence="9 10" key="2">
    <citation type="submission" date="2016-10" db="EMBL/GenBank/DDBJ databases">
        <authorList>
            <person name="Varghese N."/>
            <person name="Submissions S."/>
        </authorList>
    </citation>
    <scope>NUCLEOTIDE SEQUENCE [LARGE SCALE GENOMIC DNA]</scope>
    <source>
        <strain evidence="9 10">DSM 24802</strain>
    </source>
</reference>
<reference evidence="8" key="3">
    <citation type="submission" date="2023-06" db="EMBL/GenBank/DDBJ databases">
        <authorList>
            <person name="Sun Q."/>
            <person name="Zhou Y."/>
        </authorList>
    </citation>
    <scope>NUCLEOTIDE SEQUENCE</scope>
    <source>
        <strain evidence="8">CGMCC 1.10859</strain>
    </source>
</reference>
<dbReference type="NCBIfam" id="TIGR01254">
    <property type="entry name" value="sfuA"/>
    <property type="match status" value="1"/>
</dbReference>
<evidence type="ECO:0000256" key="5">
    <source>
        <dbReference type="ARBA" id="ARBA00022729"/>
    </source>
</evidence>
<organism evidence="8 11">
    <name type="scientific">Allgaiera indica</name>
    <dbReference type="NCBI Taxonomy" id="765699"/>
    <lineage>
        <taxon>Bacteria</taxon>
        <taxon>Pseudomonadati</taxon>
        <taxon>Pseudomonadota</taxon>
        <taxon>Alphaproteobacteria</taxon>
        <taxon>Rhodobacterales</taxon>
        <taxon>Paracoccaceae</taxon>
        <taxon>Allgaiera</taxon>
    </lineage>
</organism>
<dbReference type="AlphaFoldDB" id="A0AAN4UND8"/>
<keyword evidence="6" id="KW-0574">Periplasm</keyword>
<evidence type="ECO:0000256" key="7">
    <source>
        <dbReference type="SAM" id="SignalP"/>
    </source>
</evidence>
<accession>A0AAN4UND8</accession>
<comment type="caution">
    <text evidence="8">The sequence shown here is derived from an EMBL/GenBank/DDBJ whole genome shotgun (WGS) entry which is preliminary data.</text>
</comment>
<dbReference type="GO" id="GO:0030975">
    <property type="term" value="F:thiamine binding"/>
    <property type="evidence" value="ECO:0007669"/>
    <property type="project" value="InterPro"/>
</dbReference>
<evidence type="ECO:0000313" key="11">
    <source>
        <dbReference type="Proteomes" id="UP000634647"/>
    </source>
</evidence>
<keyword evidence="5 7" id="KW-0732">Signal</keyword>
<dbReference type="Proteomes" id="UP000634647">
    <property type="component" value="Unassembled WGS sequence"/>
</dbReference>
<keyword evidence="10" id="KW-1185">Reference proteome</keyword>
<dbReference type="PROSITE" id="PS01037">
    <property type="entry name" value="SBP_BACTERIAL_1"/>
    <property type="match status" value="1"/>
</dbReference>
<feature type="chain" id="PRO_5042860358" description="Thiamine-binding periplasmic protein" evidence="7">
    <location>
        <begin position="22"/>
        <end position="330"/>
    </location>
</feature>
<name>A0AAN4UND8_9RHOB</name>
<evidence type="ECO:0000256" key="3">
    <source>
        <dbReference type="ARBA" id="ARBA00019815"/>
    </source>
</evidence>
<dbReference type="EMBL" id="BNAB01000001">
    <property type="protein sequence ID" value="GHD98685.1"/>
    <property type="molecule type" value="Genomic_DNA"/>
</dbReference>
<keyword evidence="4" id="KW-0813">Transport</keyword>
<evidence type="ECO:0000313" key="9">
    <source>
        <dbReference type="EMBL" id="SDW08416.1"/>
    </source>
</evidence>